<accession>A0AAN9S9Z0</accession>
<keyword evidence="3" id="KW-0143">Chaperone</keyword>
<dbReference type="InterPro" id="IPR008011">
    <property type="entry name" value="Complex1_LYR_dom"/>
</dbReference>
<dbReference type="Proteomes" id="UP001386955">
    <property type="component" value="Unassembled WGS sequence"/>
</dbReference>
<keyword evidence="2" id="KW-0496">Mitochondrion</keyword>
<gene>
    <name evidence="5" type="ORF">VNO78_20748</name>
</gene>
<dbReference type="Pfam" id="PF05347">
    <property type="entry name" value="Complex1_LYR"/>
    <property type="match status" value="1"/>
</dbReference>
<comment type="subcellular location">
    <subcellularLocation>
        <location evidence="1">Mitochondrion matrix</location>
    </subcellularLocation>
</comment>
<sequence>MYIYGYTIDIVRSAVVTGETKKRSVSEMARSEVLSAYRALLKATRKTFSGDTIMLKESAAELRKKFEENRNVRSEAEIQKLLEEAGEASHFITNMIVQAQLNSEAGTYSIKPGKEHAGATLELPSEEMIRKSG</sequence>
<keyword evidence="6" id="KW-1185">Reference proteome</keyword>
<dbReference type="CDD" id="cd20267">
    <property type="entry name" value="Complex1_LYR_LYRM7"/>
    <property type="match status" value="1"/>
</dbReference>
<dbReference type="EMBL" id="JAYMYS010000005">
    <property type="protein sequence ID" value="KAK7392314.1"/>
    <property type="molecule type" value="Genomic_DNA"/>
</dbReference>
<evidence type="ECO:0000256" key="1">
    <source>
        <dbReference type="ARBA" id="ARBA00004305"/>
    </source>
</evidence>
<protein>
    <recommendedName>
        <fullName evidence="4">Complex 1 LYR protein domain-containing protein</fullName>
    </recommendedName>
</protein>
<evidence type="ECO:0000313" key="6">
    <source>
        <dbReference type="Proteomes" id="UP001386955"/>
    </source>
</evidence>
<name>A0AAN9S9Z0_PSOTE</name>
<dbReference type="InterPro" id="IPR045298">
    <property type="entry name" value="Complex1_LYR_LYRM7"/>
</dbReference>
<proteinExistence type="predicted"/>
<dbReference type="AlphaFoldDB" id="A0AAN9S9Z0"/>
<reference evidence="5 6" key="1">
    <citation type="submission" date="2024-01" db="EMBL/GenBank/DDBJ databases">
        <title>The genomes of 5 underutilized Papilionoideae crops provide insights into root nodulation and disease resistanc.</title>
        <authorList>
            <person name="Jiang F."/>
        </authorList>
    </citation>
    <scope>NUCLEOTIDE SEQUENCE [LARGE SCALE GENOMIC DNA]</scope>
    <source>
        <strain evidence="5">DUOXIRENSHENG_FW03</strain>
        <tissue evidence="5">Leaves</tissue>
    </source>
</reference>
<dbReference type="InterPro" id="IPR050435">
    <property type="entry name" value="MZM1/LYRM7"/>
</dbReference>
<evidence type="ECO:0000259" key="4">
    <source>
        <dbReference type="Pfam" id="PF05347"/>
    </source>
</evidence>
<dbReference type="PANTHER" id="PTHR46749">
    <property type="entry name" value="COMPLEX III ASSEMBLY FACTOR LYRM7"/>
    <property type="match status" value="1"/>
</dbReference>
<dbReference type="GO" id="GO:0044183">
    <property type="term" value="F:protein folding chaperone"/>
    <property type="evidence" value="ECO:0007669"/>
    <property type="project" value="TreeGrafter"/>
</dbReference>
<evidence type="ECO:0000256" key="3">
    <source>
        <dbReference type="ARBA" id="ARBA00023186"/>
    </source>
</evidence>
<feature type="domain" description="Complex 1 LYR protein" evidence="4">
    <location>
        <begin position="32"/>
        <end position="86"/>
    </location>
</feature>
<organism evidence="5 6">
    <name type="scientific">Psophocarpus tetragonolobus</name>
    <name type="common">Winged bean</name>
    <name type="synonym">Dolichos tetragonolobus</name>
    <dbReference type="NCBI Taxonomy" id="3891"/>
    <lineage>
        <taxon>Eukaryota</taxon>
        <taxon>Viridiplantae</taxon>
        <taxon>Streptophyta</taxon>
        <taxon>Embryophyta</taxon>
        <taxon>Tracheophyta</taxon>
        <taxon>Spermatophyta</taxon>
        <taxon>Magnoliopsida</taxon>
        <taxon>eudicotyledons</taxon>
        <taxon>Gunneridae</taxon>
        <taxon>Pentapetalae</taxon>
        <taxon>rosids</taxon>
        <taxon>fabids</taxon>
        <taxon>Fabales</taxon>
        <taxon>Fabaceae</taxon>
        <taxon>Papilionoideae</taxon>
        <taxon>50 kb inversion clade</taxon>
        <taxon>NPAAA clade</taxon>
        <taxon>indigoferoid/millettioid clade</taxon>
        <taxon>Phaseoleae</taxon>
        <taxon>Psophocarpus</taxon>
    </lineage>
</organism>
<evidence type="ECO:0000313" key="5">
    <source>
        <dbReference type="EMBL" id="KAK7392314.1"/>
    </source>
</evidence>
<evidence type="ECO:0000256" key="2">
    <source>
        <dbReference type="ARBA" id="ARBA00023128"/>
    </source>
</evidence>
<dbReference type="GO" id="GO:0034551">
    <property type="term" value="P:mitochondrial respiratory chain complex III assembly"/>
    <property type="evidence" value="ECO:0007669"/>
    <property type="project" value="InterPro"/>
</dbReference>
<comment type="caution">
    <text evidence="5">The sequence shown here is derived from an EMBL/GenBank/DDBJ whole genome shotgun (WGS) entry which is preliminary data.</text>
</comment>
<dbReference type="PANTHER" id="PTHR46749:SF1">
    <property type="entry name" value="COMPLEX III ASSEMBLY FACTOR LYRM7"/>
    <property type="match status" value="1"/>
</dbReference>
<dbReference type="GO" id="GO:0005759">
    <property type="term" value="C:mitochondrial matrix"/>
    <property type="evidence" value="ECO:0007669"/>
    <property type="project" value="UniProtKB-SubCell"/>
</dbReference>